<dbReference type="PRINTS" id="PR01023">
    <property type="entry name" value="NAFLGMOTY"/>
</dbReference>
<keyword evidence="5" id="KW-0812">Transmembrane</keyword>
<organism evidence="7 8">
    <name type="scientific">Acinetobacter johnsonii</name>
    <dbReference type="NCBI Taxonomy" id="40214"/>
    <lineage>
        <taxon>Bacteria</taxon>
        <taxon>Pseudomonadati</taxon>
        <taxon>Pseudomonadota</taxon>
        <taxon>Gammaproteobacteria</taxon>
        <taxon>Moraxellales</taxon>
        <taxon>Moraxellaceae</taxon>
        <taxon>Acinetobacter</taxon>
    </lineage>
</organism>
<dbReference type="InterPro" id="IPR036737">
    <property type="entry name" value="OmpA-like_sf"/>
</dbReference>
<dbReference type="InterPro" id="IPR006664">
    <property type="entry name" value="OMP_bac"/>
</dbReference>
<evidence type="ECO:0000256" key="1">
    <source>
        <dbReference type="ARBA" id="ARBA00004442"/>
    </source>
</evidence>
<keyword evidence="7" id="KW-0449">Lipoprotein</keyword>
<evidence type="ECO:0000313" key="8">
    <source>
        <dbReference type="Proteomes" id="UP000196240"/>
    </source>
</evidence>
<evidence type="ECO:0000256" key="3">
    <source>
        <dbReference type="ARBA" id="ARBA00023237"/>
    </source>
</evidence>
<dbReference type="Pfam" id="PF00691">
    <property type="entry name" value="OmpA"/>
    <property type="match status" value="1"/>
</dbReference>
<evidence type="ECO:0000256" key="4">
    <source>
        <dbReference type="PROSITE-ProRule" id="PRU00473"/>
    </source>
</evidence>
<dbReference type="InterPro" id="IPR050330">
    <property type="entry name" value="Bact_OuterMem_StrucFunc"/>
</dbReference>
<evidence type="ECO:0000259" key="6">
    <source>
        <dbReference type="PROSITE" id="PS51123"/>
    </source>
</evidence>
<dbReference type="PANTHER" id="PTHR30329:SF21">
    <property type="entry name" value="LIPOPROTEIN YIAD-RELATED"/>
    <property type="match status" value="1"/>
</dbReference>
<protein>
    <submittedName>
        <fullName evidence="7">Putative lipoprotein YiaD</fullName>
    </submittedName>
</protein>
<dbReference type="EMBL" id="FUUY01000004">
    <property type="protein sequence ID" value="SJX21802.1"/>
    <property type="molecule type" value="Genomic_DNA"/>
</dbReference>
<keyword evidence="2 4" id="KW-0472">Membrane</keyword>
<dbReference type="SUPFAM" id="SSF103088">
    <property type="entry name" value="OmpA-like"/>
    <property type="match status" value="1"/>
</dbReference>
<dbReference type="CDD" id="cd07185">
    <property type="entry name" value="OmpA_C-like"/>
    <property type="match status" value="1"/>
</dbReference>
<dbReference type="PRINTS" id="PR01021">
    <property type="entry name" value="OMPADOMAIN"/>
</dbReference>
<name>A0A1R7QBZ6_ACIJO</name>
<comment type="subcellular location">
    <subcellularLocation>
        <location evidence="1">Cell outer membrane</location>
    </subcellularLocation>
</comment>
<dbReference type="RefSeq" id="WP_087012151.1">
    <property type="nucleotide sequence ID" value="NZ_FUUY01000004.1"/>
</dbReference>
<proteinExistence type="predicted"/>
<dbReference type="InterPro" id="IPR006665">
    <property type="entry name" value="OmpA-like"/>
</dbReference>
<feature type="transmembrane region" description="Helical" evidence="5">
    <location>
        <begin position="169"/>
        <end position="187"/>
    </location>
</feature>
<evidence type="ECO:0000256" key="2">
    <source>
        <dbReference type="ARBA" id="ARBA00023136"/>
    </source>
</evidence>
<dbReference type="AlphaFoldDB" id="A0A1R7QBZ6"/>
<feature type="domain" description="OmpA-like" evidence="6">
    <location>
        <begin position="352"/>
        <end position="469"/>
    </location>
</feature>
<sequence>MNVDFMDLLKQNVSAIVLEGDTQHLLEKNQAIQSFLPILLSILKSKSELIPAFQQQLNPRLNDAFASNVSLKQQFLEHVRGPAPADEIESTLSRSITPTLAFLATEAGSSEPEAISHLLEVNTDSISRALPEWASALLAGLGVNTLQGQATHVAPASVHATKVDEKRSFLLPILALIIFAALFAFIFRACTEKATTETAPVANVNASQPAKFQITTGATGDLVTCQIFSANAAYVEILQKEVKQIFNNSIGCGADMQSMYHTEFIDQDAIPSVISTLKGVPNVNLTWFGNQLSIQSQDPANALKVADQIKPLLRNMTVVTQQPLDVNRAVDTSISDAERALAEINPEQVRALDVATALNLQIINFDTASSTIPDVNKSILDQAAALMQKAPQVKLTVIGHTDATGDAAVNKTLSQTRAQAVVDYLTFKGVDPAQLRAIGYGQEKPIADNQTDEGKFKNRRIEFEVLNTDSGVVREVDDRGVEKVN</sequence>
<dbReference type="PROSITE" id="PS51123">
    <property type="entry name" value="OMPA_2"/>
    <property type="match status" value="1"/>
</dbReference>
<accession>A0A1R7QBZ6</accession>
<dbReference type="Proteomes" id="UP000196240">
    <property type="component" value="Unassembled WGS sequence"/>
</dbReference>
<reference evidence="7 8" key="1">
    <citation type="submission" date="2017-02" db="EMBL/GenBank/DDBJ databases">
        <authorList>
            <person name="Peterson S.W."/>
        </authorList>
    </citation>
    <scope>NUCLEOTIDE SEQUENCE [LARGE SCALE GENOMIC DNA]</scope>
    <source>
        <strain evidence="7">C6</strain>
    </source>
</reference>
<gene>
    <name evidence="7" type="primary">yiaD_1</name>
    <name evidence="7" type="ORF">ACNJC6_01423</name>
</gene>
<dbReference type="PANTHER" id="PTHR30329">
    <property type="entry name" value="STATOR ELEMENT OF FLAGELLAR MOTOR COMPLEX"/>
    <property type="match status" value="1"/>
</dbReference>
<evidence type="ECO:0000313" key="7">
    <source>
        <dbReference type="EMBL" id="SJX21802.1"/>
    </source>
</evidence>
<keyword evidence="3" id="KW-0998">Cell outer membrane</keyword>
<dbReference type="GO" id="GO:0009279">
    <property type="term" value="C:cell outer membrane"/>
    <property type="evidence" value="ECO:0007669"/>
    <property type="project" value="UniProtKB-SubCell"/>
</dbReference>
<keyword evidence="5" id="KW-1133">Transmembrane helix</keyword>
<evidence type="ECO:0000256" key="5">
    <source>
        <dbReference type="SAM" id="Phobius"/>
    </source>
</evidence>
<dbReference type="Gene3D" id="3.30.1330.60">
    <property type="entry name" value="OmpA-like domain"/>
    <property type="match status" value="1"/>
</dbReference>